<dbReference type="AlphaFoldDB" id="A0A561SJL7"/>
<dbReference type="Proteomes" id="UP000321261">
    <property type="component" value="Unassembled WGS sequence"/>
</dbReference>
<organism evidence="1 2">
    <name type="scientific">Pseudonocardia hierapolitana</name>
    <dbReference type="NCBI Taxonomy" id="1128676"/>
    <lineage>
        <taxon>Bacteria</taxon>
        <taxon>Bacillati</taxon>
        <taxon>Actinomycetota</taxon>
        <taxon>Actinomycetes</taxon>
        <taxon>Pseudonocardiales</taxon>
        <taxon>Pseudonocardiaceae</taxon>
        <taxon>Pseudonocardia</taxon>
    </lineage>
</organism>
<evidence type="ECO:0000313" key="1">
    <source>
        <dbReference type="EMBL" id="TWF75024.1"/>
    </source>
</evidence>
<proteinExistence type="predicted"/>
<gene>
    <name evidence="1" type="ORF">FHX44_11908</name>
</gene>
<comment type="caution">
    <text evidence="1">The sequence shown here is derived from an EMBL/GenBank/DDBJ whole genome shotgun (WGS) entry which is preliminary data.</text>
</comment>
<name>A0A561SJL7_9PSEU</name>
<dbReference type="EMBL" id="VIWU01000001">
    <property type="protein sequence ID" value="TWF75024.1"/>
    <property type="molecule type" value="Genomic_DNA"/>
</dbReference>
<sequence>MTEDRTGRGESIDLYARRRAYELVRAALSDDNDQERGTSAARSVAVAVLAEAGIDGVTEVAVDLSMRLASALERIAADQGLAAVDLAEVWFVD</sequence>
<reference evidence="1 2" key="1">
    <citation type="submission" date="2019-06" db="EMBL/GenBank/DDBJ databases">
        <title>Sequencing the genomes of 1000 actinobacteria strains.</title>
        <authorList>
            <person name="Klenk H.-P."/>
        </authorList>
    </citation>
    <scope>NUCLEOTIDE SEQUENCE [LARGE SCALE GENOMIC DNA]</scope>
    <source>
        <strain evidence="1 2">DSM 45671</strain>
    </source>
</reference>
<dbReference type="OrthoDB" id="3576919at2"/>
<dbReference type="RefSeq" id="WP_147254303.1">
    <property type="nucleotide sequence ID" value="NZ_VIWU01000001.1"/>
</dbReference>
<protein>
    <submittedName>
        <fullName evidence="1">Uncharacterized protein</fullName>
    </submittedName>
</protein>
<accession>A0A561SJL7</accession>
<keyword evidence="2" id="KW-1185">Reference proteome</keyword>
<evidence type="ECO:0000313" key="2">
    <source>
        <dbReference type="Proteomes" id="UP000321261"/>
    </source>
</evidence>